<reference evidence="1" key="1">
    <citation type="submission" date="2012-09" db="EMBL/GenBank/DDBJ databases">
        <authorList>
            <person name="Martin A.A."/>
        </authorList>
    </citation>
    <scope>NUCLEOTIDE SEQUENCE</scope>
</reference>
<dbReference type="WBParaSite" id="ACAC_0001437401-mRNA-1">
    <property type="protein sequence ID" value="ACAC_0001437401-mRNA-1"/>
    <property type="gene ID" value="ACAC_0001437401"/>
</dbReference>
<sequence>MTTISGLRYGACGSRFEAYTTTMYDDCLMEKRIEIVLGSEQPVKADAETPSSTVVVAIQNDSPLCQSCITIAGLVETYLSQVKSMVDIVCTALHIRETCQGVAAMLLGALKVGGEEHVCSMIGLCGGNGSLVDVSFILKPLTSKVESALGSLINITSDAKGLLGDSINQTSSGITNLIGGTKQIGENFKKTFSFFGRRKRSNVDKANANSGQEFDKVFEGELHSVGLLIFSK</sequence>
<name>A0A0K0DRI5_ANGCA</name>
<dbReference type="Proteomes" id="UP000035642">
    <property type="component" value="Unassembled WGS sequence"/>
</dbReference>
<proteinExistence type="predicted"/>
<dbReference type="AlphaFoldDB" id="A0A0K0DRI5"/>
<evidence type="ECO:0000313" key="1">
    <source>
        <dbReference type="Proteomes" id="UP000035642"/>
    </source>
</evidence>
<accession>A0A0K0DRI5</accession>
<reference evidence="2" key="2">
    <citation type="submission" date="2017-02" db="UniProtKB">
        <authorList>
            <consortium name="WormBaseParasite"/>
        </authorList>
    </citation>
    <scope>IDENTIFICATION</scope>
</reference>
<keyword evidence="1" id="KW-1185">Reference proteome</keyword>
<evidence type="ECO:0000313" key="2">
    <source>
        <dbReference type="WBParaSite" id="ACAC_0001437401-mRNA-1"/>
    </source>
</evidence>
<protein>
    <submittedName>
        <fullName evidence="2">MIF4G domain-containing protein</fullName>
    </submittedName>
</protein>
<organism evidence="1 2">
    <name type="scientific">Angiostrongylus cantonensis</name>
    <name type="common">Rat lungworm</name>
    <dbReference type="NCBI Taxonomy" id="6313"/>
    <lineage>
        <taxon>Eukaryota</taxon>
        <taxon>Metazoa</taxon>
        <taxon>Ecdysozoa</taxon>
        <taxon>Nematoda</taxon>
        <taxon>Chromadorea</taxon>
        <taxon>Rhabditida</taxon>
        <taxon>Rhabditina</taxon>
        <taxon>Rhabditomorpha</taxon>
        <taxon>Strongyloidea</taxon>
        <taxon>Metastrongylidae</taxon>
        <taxon>Angiostrongylus</taxon>
    </lineage>
</organism>